<feature type="compositionally biased region" description="Polar residues" evidence="1">
    <location>
        <begin position="732"/>
        <end position="749"/>
    </location>
</feature>
<name>A0A6S6VX13_9PLEO</name>
<dbReference type="Pfam" id="PF14022">
    <property type="entry name" value="DUF4238"/>
    <property type="match status" value="1"/>
</dbReference>
<dbReference type="InterPro" id="IPR025332">
    <property type="entry name" value="DUF4238"/>
</dbReference>
<dbReference type="AlphaFoldDB" id="A0A6S6VX13"/>
<accession>A0A6S6VX13</accession>
<feature type="region of interest" description="Disordered" evidence="1">
    <location>
        <begin position="719"/>
        <end position="769"/>
    </location>
</feature>
<gene>
    <name evidence="2" type="ORF">PTTW11_02974</name>
</gene>
<protein>
    <submittedName>
        <fullName evidence="2">DUF4238 domain containing protein</fullName>
    </submittedName>
</protein>
<organism evidence="2 3">
    <name type="scientific">Pyrenophora teres f. teres</name>
    <dbReference type="NCBI Taxonomy" id="97479"/>
    <lineage>
        <taxon>Eukaryota</taxon>
        <taxon>Fungi</taxon>
        <taxon>Dikarya</taxon>
        <taxon>Ascomycota</taxon>
        <taxon>Pezizomycotina</taxon>
        <taxon>Dothideomycetes</taxon>
        <taxon>Pleosporomycetidae</taxon>
        <taxon>Pleosporales</taxon>
        <taxon>Pleosporineae</taxon>
        <taxon>Pleosporaceae</taxon>
        <taxon>Pyrenophora</taxon>
    </lineage>
</organism>
<reference evidence="2" key="1">
    <citation type="submission" date="2021-02" db="EMBL/GenBank/DDBJ databases">
        <authorList>
            <person name="Syme A R."/>
            <person name="Syme A R."/>
            <person name="Moolhuijzen P."/>
        </authorList>
    </citation>
    <scope>NUCLEOTIDE SEQUENCE</scope>
    <source>
        <strain evidence="2">W1-1</strain>
    </source>
</reference>
<evidence type="ECO:0000313" key="2">
    <source>
        <dbReference type="EMBL" id="CAE7019927.1"/>
    </source>
</evidence>
<evidence type="ECO:0000313" key="3">
    <source>
        <dbReference type="Proteomes" id="UP000472372"/>
    </source>
</evidence>
<proteinExistence type="predicted"/>
<dbReference type="EMBL" id="HG992979">
    <property type="protein sequence ID" value="CAE7019927.1"/>
    <property type="molecule type" value="Genomic_DNA"/>
</dbReference>
<feature type="region of interest" description="Disordered" evidence="1">
    <location>
        <begin position="791"/>
        <end position="810"/>
    </location>
</feature>
<sequence>MSRPSGSQYQHYIPRFLLRRFSTTPVVYRTGKNNRRQRVKGNEIVNVADISKYPPEITEALVAEIYGKYDMYNDNSRSTQKEQRQMENKLSGLEARASKIIARIIDTHRDGKDGIWLSRPDKDLLRKFLFVMKYRGPIFFKRFNHQTAEEYSSDDRIQFLRYMQDKGFRRPLDVWFDNLNKIIDMDMDPAGHWAETLAETIYPPDADWVQANIRSMYLALVSPSDTSEEFILTENAFGIHEGPVSISVDRLTGKITTTASTEFHLLNVISPHLALVLRSNYLPEPFEDMNPRLSKNRKLLLDLNMLGHIDPDATTSLLYDLPVAKARNSYTTVVDGCILLADGADGKPRPSDKFYFTFFQLETRHLQTINTVMLDQAHCISTLVYKSQLALRKALEFYLSASTQTTGIYSIKTIGDRPDDPMLLLLRKLEHLAHQLGSDVKANYHVNRLADDNDEIRRAIPYVMKELRKVSARDPLAMTIFVLIGVLEKLRTDIPTMCTLDRTLADQGRLPYPNMVFQAVHSMDPITSDAHIMALRTLNLEAWKLAWKMVVVEDSAVRLNATIHSVEAGPAPDSISAFATENHHISLLENPDTKDEFNLAIACVLKTAKPILPNKPQSVMAVVMVQVAMQIGMNIRAIHALDTMTAESGIPSYVELIFRAVQTADPASFSEHTKDLPAVDFQSWYLSWSALVEKALQQPELDIGEYLENMRRRFSEHTVAVSPQVPPASVPIRTSTQQEPGTHLQTLTSNRDHRSPETYDAQTADPDTGLFRRGLSRAFAEMAHNTTVSNTVVGKANPDPTHLPFQAVPQ</sequence>
<evidence type="ECO:0000256" key="1">
    <source>
        <dbReference type="SAM" id="MobiDB-lite"/>
    </source>
</evidence>
<dbReference type="Proteomes" id="UP000472372">
    <property type="component" value="Chromosome 3"/>
</dbReference>